<dbReference type="AlphaFoldDB" id="A0A4Y2UIX1"/>
<gene>
    <name evidence="1" type="ORF">AVEN_219932_1</name>
</gene>
<dbReference type="EMBL" id="BGPR01037287">
    <property type="protein sequence ID" value="GBO12848.1"/>
    <property type="molecule type" value="Genomic_DNA"/>
</dbReference>
<dbReference type="PANTHER" id="PTHR46409:SF1">
    <property type="entry name" value="HTH PSQ-TYPE DOMAIN-CONTAINING PROTEIN"/>
    <property type="match status" value="1"/>
</dbReference>
<reference evidence="1 2" key="1">
    <citation type="journal article" date="2019" name="Sci. Rep.">
        <title>Orb-weaving spider Araneus ventricosus genome elucidates the spidroin gene catalogue.</title>
        <authorList>
            <person name="Kono N."/>
            <person name="Nakamura H."/>
            <person name="Ohtoshi R."/>
            <person name="Moran D.A.P."/>
            <person name="Shinohara A."/>
            <person name="Yoshida Y."/>
            <person name="Fujiwara M."/>
            <person name="Mori M."/>
            <person name="Tomita M."/>
            <person name="Arakawa K."/>
        </authorList>
    </citation>
    <scope>NUCLEOTIDE SEQUENCE [LARGE SCALE GENOMIC DNA]</scope>
</reference>
<comment type="caution">
    <text evidence="1">The sequence shown here is derived from an EMBL/GenBank/DDBJ whole genome shotgun (WGS) entry which is preliminary data.</text>
</comment>
<dbReference type="PANTHER" id="PTHR46409">
    <property type="entry name" value="HTH PSQ-TYPE DOMAIN-CONTAINING PROTEIN"/>
    <property type="match status" value="1"/>
</dbReference>
<evidence type="ECO:0000313" key="2">
    <source>
        <dbReference type="Proteomes" id="UP000499080"/>
    </source>
</evidence>
<evidence type="ECO:0000313" key="1">
    <source>
        <dbReference type="EMBL" id="GBO12848.1"/>
    </source>
</evidence>
<dbReference type="Proteomes" id="UP000499080">
    <property type="component" value="Unassembled WGS sequence"/>
</dbReference>
<organism evidence="1 2">
    <name type="scientific">Araneus ventricosus</name>
    <name type="common">Orbweaver spider</name>
    <name type="synonym">Epeira ventricosa</name>
    <dbReference type="NCBI Taxonomy" id="182803"/>
    <lineage>
        <taxon>Eukaryota</taxon>
        <taxon>Metazoa</taxon>
        <taxon>Ecdysozoa</taxon>
        <taxon>Arthropoda</taxon>
        <taxon>Chelicerata</taxon>
        <taxon>Arachnida</taxon>
        <taxon>Araneae</taxon>
        <taxon>Araneomorphae</taxon>
        <taxon>Entelegynae</taxon>
        <taxon>Araneoidea</taxon>
        <taxon>Araneidae</taxon>
        <taxon>Araneus</taxon>
    </lineage>
</organism>
<sequence length="109" mass="12076">MRKPGGQYAGHVTPASETGSDIAKSIHKYLEDNNVAINELESVGCDDIVRAIHTGQCDPDFAVRDHGPLSHSRWLTCANRVLGLFIFQTSPTSELKMLVIYIMKTYARV</sequence>
<name>A0A4Y2UIX1_ARAVE</name>
<keyword evidence="2" id="KW-1185">Reference proteome</keyword>
<protein>
    <submittedName>
        <fullName evidence="1">Uncharacterized protein</fullName>
    </submittedName>
</protein>
<accession>A0A4Y2UIX1</accession>
<proteinExistence type="predicted"/>